<feature type="binding site" evidence="18">
    <location>
        <begin position="7"/>
        <end position="10"/>
    </location>
    <ligand>
        <name>UDP-N-acetyl-alpha-D-glucosamine</name>
        <dbReference type="ChEBI" id="CHEBI:57705"/>
    </ligand>
</feature>
<evidence type="ECO:0000256" key="16">
    <source>
        <dbReference type="ARBA" id="ARBA00048493"/>
    </source>
</evidence>
<dbReference type="PROSITE" id="PS00101">
    <property type="entry name" value="HEXAPEP_TRANSFERASES"/>
    <property type="match status" value="1"/>
</dbReference>
<feature type="binding site" evidence="18">
    <location>
        <position position="419"/>
    </location>
    <ligand>
        <name>acetyl-CoA</name>
        <dbReference type="ChEBI" id="CHEBI:57288"/>
    </ligand>
</feature>
<feature type="region of interest" description="N-acetyltransferase" evidence="18">
    <location>
        <begin position="247"/>
        <end position="453"/>
    </location>
</feature>
<comment type="function">
    <text evidence="17 18">Catalyzes the last two sequential reactions in the de novo biosynthetic pathway for UDP-N-acetylglucosamine (UDP-GlcNAc). The C-terminal domain catalyzes the transfer of acetyl group from acetyl coenzyme A to glucosamine-1-phosphate (GlcN-1-P) to produce N-acetylglucosamine-1-phosphate (GlcNAc-1-P), which is converted into UDP-GlcNAc by the transfer of uridine 5-monophosphate (from uridine 5-triphosphate), a reaction catalyzed by the N-terminal domain.</text>
</comment>
<dbReference type="PANTHER" id="PTHR43584">
    <property type="entry name" value="NUCLEOTIDYL TRANSFERASE"/>
    <property type="match status" value="1"/>
</dbReference>
<dbReference type="GO" id="GO:0009245">
    <property type="term" value="P:lipid A biosynthetic process"/>
    <property type="evidence" value="ECO:0007669"/>
    <property type="project" value="UniProtKB-UniRule"/>
</dbReference>
<keyword evidence="9 18" id="KW-0460">Magnesium</keyword>
<keyword evidence="10 18" id="KW-0133">Cell shape</keyword>
<dbReference type="CDD" id="cd03353">
    <property type="entry name" value="LbH_GlmU_C"/>
    <property type="match status" value="1"/>
</dbReference>
<evidence type="ECO:0000256" key="13">
    <source>
        <dbReference type="ARBA" id="ARBA00023315"/>
    </source>
</evidence>
<evidence type="ECO:0000256" key="10">
    <source>
        <dbReference type="ARBA" id="ARBA00022960"/>
    </source>
</evidence>
<dbReference type="Gene3D" id="3.90.550.10">
    <property type="entry name" value="Spore Coat Polysaccharide Biosynthesis Protein SpsA, Chain A"/>
    <property type="match status" value="1"/>
</dbReference>
<reference evidence="21 22" key="1">
    <citation type="journal article" date="2022" name="IScience">
        <title>An ultrasensitive nanofiber-based assay for enzymatic hydrolysis and deep-sea microbial degradation of cellulose.</title>
        <authorList>
            <person name="Tsudome M."/>
            <person name="Tachioka M."/>
            <person name="Miyazaki M."/>
            <person name="Uchimura K."/>
            <person name="Tsuda M."/>
            <person name="Takaki Y."/>
            <person name="Deguchi S."/>
        </authorList>
    </citation>
    <scope>NUCLEOTIDE SEQUENCE [LARGE SCALE GENOMIC DNA]</scope>
    <source>
        <strain evidence="21 22">GE09</strain>
    </source>
</reference>
<evidence type="ECO:0000256" key="12">
    <source>
        <dbReference type="ARBA" id="ARBA00023268"/>
    </source>
</evidence>
<dbReference type="GO" id="GO:0000287">
    <property type="term" value="F:magnesium ion binding"/>
    <property type="evidence" value="ECO:0007669"/>
    <property type="project" value="UniProtKB-UniRule"/>
</dbReference>
<feature type="binding site" evidence="18">
    <location>
        <position position="101"/>
    </location>
    <ligand>
        <name>Mg(2+)</name>
        <dbReference type="ChEBI" id="CHEBI:18420"/>
    </ligand>
</feature>
<dbReference type="NCBIfam" id="TIGR01173">
    <property type="entry name" value="glmU"/>
    <property type="match status" value="1"/>
</dbReference>
<feature type="domain" description="Mannose-1-phosphate guanyltransferase C-terminal" evidence="20">
    <location>
        <begin position="262"/>
        <end position="340"/>
    </location>
</feature>
<dbReference type="SUPFAM" id="SSF51161">
    <property type="entry name" value="Trimeric LpxA-like enzymes"/>
    <property type="match status" value="1"/>
</dbReference>
<keyword evidence="4 18" id="KW-0963">Cytoplasm</keyword>
<dbReference type="EC" id="2.7.7.23" evidence="18"/>
<evidence type="ECO:0000256" key="2">
    <source>
        <dbReference type="ARBA" id="ARBA00007707"/>
    </source>
</evidence>
<feature type="binding site" evidence="18">
    <location>
        <position position="150"/>
    </location>
    <ligand>
        <name>UDP-N-acetyl-alpha-D-glucosamine</name>
        <dbReference type="ChEBI" id="CHEBI:57705"/>
    </ligand>
</feature>
<dbReference type="GO" id="GO:0008360">
    <property type="term" value="P:regulation of cell shape"/>
    <property type="evidence" value="ECO:0007669"/>
    <property type="project" value="UniProtKB-KW"/>
</dbReference>
<dbReference type="EMBL" id="AP023086">
    <property type="protein sequence ID" value="BCD99905.1"/>
    <property type="molecule type" value="Genomic_DNA"/>
</dbReference>
<comment type="cofactor">
    <cofactor evidence="18">
        <name>Mg(2+)</name>
        <dbReference type="ChEBI" id="CHEBI:18420"/>
    </cofactor>
    <text evidence="18">Binds 1 Mg(2+) ion per subunit.</text>
</comment>
<feature type="region of interest" description="Pyrophosphorylase" evidence="18">
    <location>
        <begin position="1"/>
        <end position="225"/>
    </location>
</feature>
<evidence type="ECO:0000256" key="5">
    <source>
        <dbReference type="ARBA" id="ARBA00022679"/>
    </source>
</evidence>
<keyword evidence="5 18" id="KW-0808">Transferase</keyword>
<keyword evidence="13 18" id="KW-0012">Acyltransferase</keyword>
<dbReference type="CDD" id="cd02540">
    <property type="entry name" value="GT2_GlmU_N_bac"/>
    <property type="match status" value="1"/>
</dbReference>
<feature type="active site" description="Proton acceptor" evidence="18">
    <location>
        <position position="359"/>
    </location>
</feature>
<feature type="binding site" evidence="18">
    <location>
        <begin position="382"/>
        <end position="383"/>
    </location>
    <ligand>
        <name>acetyl-CoA</name>
        <dbReference type="ChEBI" id="CHEBI:57288"/>
    </ligand>
</feature>
<comment type="subcellular location">
    <subcellularLocation>
        <location evidence="1 18">Cytoplasm</location>
    </subcellularLocation>
</comment>
<feature type="binding site" evidence="18">
    <location>
        <begin position="99"/>
        <end position="101"/>
    </location>
    <ligand>
        <name>UDP-N-acetyl-alpha-D-glucosamine</name>
        <dbReference type="ChEBI" id="CHEBI:57705"/>
    </ligand>
</feature>
<evidence type="ECO:0000256" key="15">
    <source>
        <dbReference type="ARBA" id="ARBA00048247"/>
    </source>
</evidence>
<evidence type="ECO:0000256" key="18">
    <source>
        <dbReference type="HAMAP-Rule" id="MF_01631"/>
    </source>
</evidence>
<dbReference type="SUPFAM" id="SSF53448">
    <property type="entry name" value="Nucleotide-diphospho-sugar transferases"/>
    <property type="match status" value="1"/>
</dbReference>
<dbReference type="InterPro" id="IPR029044">
    <property type="entry name" value="Nucleotide-diphossugar_trans"/>
</dbReference>
<dbReference type="GO" id="GO:0003977">
    <property type="term" value="F:UDP-N-acetylglucosamine diphosphorylase activity"/>
    <property type="evidence" value="ECO:0007669"/>
    <property type="project" value="UniProtKB-UniRule"/>
</dbReference>
<comment type="pathway">
    <text evidence="18">Nucleotide-sugar biosynthesis; UDP-N-acetyl-alpha-D-glucosamine biosynthesis; N-acetyl-alpha-D-glucosamine 1-phosphate from alpha-D-glucosamine 6-phosphate (route II): step 2/2.</text>
</comment>
<sequence>MLEVVILAAGKGSRMKSAVPKVMHSLAGKPFLQHVVEKARKLKPETIHLVVGHGAETVNQHFNQKDIHSVVQAQQLGTGHAVAQVLDHLQDDSIVSILYGDVPLIQEATLESLNALVSSDSMGLLTVDLQDPTGYGRIVRESGAVTAIVEHKDADGTQRLINEVNTGVMAVSARHLKQWLPQLNSDNAQGELYLTDIIAMAAKQGVVINTVQPAHSWEVMGVNNRQQQAQLERIYQAELANTLMDNGVTLLDPARFDCRGSLTCGNDCVIDINCIFEGDVTLGDGVTIGPNAVIINSSIGDNTTVKANCIIEDSVLQSHCDIGPFARLRPGSQLADKAKIGNFVETKNAIIGKGSKVNHLSYVGDAELGDDVNVGAGTITCNYDGANKHKTKIGNRVFVGSNTALVAPINIEDGATIAAGSTITKNVGQDELVLARSKQKSINGWQRPVKKPK</sequence>
<dbReference type="GO" id="GO:0006048">
    <property type="term" value="P:UDP-N-acetylglucosamine biosynthetic process"/>
    <property type="evidence" value="ECO:0007669"/>
    <property type="project" value="InterPro"/>
</dbReference>
<feature type="binding site" evidence="18">
    <location>
        <position position="72"/>
    </location>
    <ligand>
        <name>UDP-N-acetyl-alpha-D-glucosamine</name>
        <dbReference type="ChEBI" id="CHEBI:57705"/>
    </ligand>
</feature>
<comment type="catalytic activity">
    <reaction evidence="16 18">
        <text>N-acetyl-alpha-D-glucosamine 1-phosphate + UTP + H(+) = UDP-N-acetyl-alpha-D-glucosamine + diphosphate</text>
        <dbReference type="Rhea" id="RHEA:13509"/>
        <dbReference type="ChEBI" id="CHEBI:15378"/>
        <dbReference type="ChEBI" id="CHEBI:33019"/>
        <dbReference type="ChEBI" id="CHEBI:46398"/>
        <dbReference type="ChEBI" id="CHEBI:57705"/>
        <dbReference type="ChEBI" id="CHEBI:57776"/>
        <dbReference type="EC" id="2.7.7.23"/>
    </reaction>
</comment>
<dbReference type="Pfam" id="PF14602">
    <property type="entry name" value="Hexapep_2"/>
    <property type="match status" value="1"/>
</dbReference>
<evidence type="ECO:0000256" key="4">
    <source>
        <dbReference type="ARBA" id="ARBA00022490"/>
    </source>
</evidence>
<comment type="similarity">
    <text evidence="2 18">In the C-terminal section; belongs to the transferase hexapeptide repeat family.</text>
</comment>
<feature type="domain" description="MobA-like NTP transferase" evidence="19">
    <location>
        <begin position="4"/>
        <end position="119"/>
    </location>
</feature>
<feature type="binding site" evidence="18">
    <location>
        <begin position="77"/>
        <end position="78"/>
    </location>
    <ligand>
        <name>UDP-N-acetyl-alpha-D-glucosamine</name>
        <dbReference type="ChEBI" id="CHEBI:57705"/>
    </ligand>
</feature>
<evidence type="ECO:0000256" key="14">
    <source>
        <dbReference type="ARBA" id="ARBA00023316"/>
    </source>
</evidence>
<dbReference type="AlphaFoldDB" id="A0AAN1WLR7"/>
<dbReference type="RefSeq" id="WP_236985205.1">
    <property type="nucleotide sequence ID" value="NZ_AP023086.1"/>
</dbReference>
<keyword evidence="22" id="KW-1185">Reference proteome</keyword>
<evidence type="ECO:0000256" key="6">
    <source>
        <dbReference type="ARBA" id="ARBA00022695"/>
    </source>
</evidence>
<dbReference type="KEGG" id="marq:MARGE09_P4107"/>
<dbReference type="GO" id="GO:0009252">
    <property type="term" value="P:peptidoglycan biosynthetic process"/>
    <property type="evidence" value="ECO:0007669"/>
    <property type="project" value="UniProtKB-UniRule"/>
</dbReference>
<dbReference type="InterPro" id="IPR050065">
    <property type="entry name" value="GlmU-like"/>
</dbReference>
<feature type="binding site" evidence="18">
    <location>
        <position position="347"/>
    </location>
    <ligand>
        <name>UDP-N-acetyl-alpha-D-glucosamine</name>
        <dbReference type="ChEBI" id="CHEBI:57705"/>
    </ligand>
</feature>
<feature type="region of interest" description="Linker" evidence="18">
    <location>
        <begin position="226"/>
        <end position="246"/>
    </location>
</feature>
<keyword evidence="6 18" id="KW-0548">Nucleotidyltransferase</keyword>
<dbReference type="GO" id="GO:0019134">
    <property type="term" value="F:glucosamine-1-phosphate N-acetyltransferase activity"/>
    <property type="evidence" value="ECO:0007669"/>
    <property type="project" value="UniProtKB-UniRule"/>
</dbReference>
<evidence type="ECO:0000256" key="11">
    <source>
        <dbReference type="ARBA" id="ARBA00022984"/>
    </source>
</evidence>
<evidence type="ECO:0000313" key="22">
    <source>
        <dbReference type="Proteomes" id="UP001320119"/>
    </source>
</evidence>
<evidence type="ECO:0000256" key="3">
    <source>
        <dbReference type="ARBA" id="ARBA00007947"/>
    </source>
</evidence>
<dbReference type="EC" id="2.3.1.157" evidence="18"/>
<dbReference type="Pfam" id="PF25087">
    <property type="entry name" value="GMPPB_C"/>
    <property type="match status" value="1"/>
</dbReference>
<keyword evidence="11 18" id="KW-0573">Peptidoglycan synthesis</keyword>
<feature type="binding site" evidence="18">
    <location>
        <position position="376"/>
    </location>
    <ligand>
        <name>acetyl-CoA</name>
        <dbReference type="ChEBI" id="CHEBI:57288"/>
    </ligand>
</feature>
<protein>
    <recommendedName>
        <fullName evidence="18">Bifunctional protein GlmU</fullName>
    </recommendedName>
    <domain>
        <recommendedName>
            <fullName evidence="18">UDP-N-acetylglucosamine pyrophosphorylase</fullName>
            <ecNumber evidence="18">2.7.7.23</ecNumber>
        </recommendedName>
        <alternativeName>
            <fullName evidence="18">N-acetylglucosamine-1-phosphate uridyltransferase</fullName>
        </alternativeName>
    </domain>
    <domain>
        <recommendedName>
            <fullName evidence="18">Glucosamine-1-phosphate N-acetyltransferase</fullName>
            <ecNumber evidence="18">2.3.1.157</ecNumber>
        </recommendedName>
    </domain>
</protein>
<comment type="pathway">
    <text evidence="18">Nucleotide-sugar biosynthesis; UDP-N-acetyl-alpha-D-glucosamine biosynthesis; UDP-N-acetyl-alpha-D-glucosamine from N-acetyl-alpha-D-glucosamine 1-phosphate: step 1/1.</text>
</comment>
<comment type="subunit">
    <text evidence="18">Homotrimer.</text>
</comment>
<name>A0AAN1WLR7_9GAMM</name>
<accession>A0AAN1WLR7</accession>
<dbReference type="InterPro" id="IPR005882">
    <property type="entry name" value="Bifunctional_GlmU"/>
</dbReference>
<organism evidence="21 22">
    <name type="scientific">Marinagarivorans cellulosilyticus</name>
    <dbReference type="NCBI Taxonomy" id="2721545"/>
    <lineage>
        <taxon>Bacteria</taxon>
        <taxon>Pseudomonadati</taxon>
        <taxon>Pseudomonadota</taxon>
        <taxon>Gammaproteobacteria</taxon>
        <taxon>Cellvibrionales</taxon>
        <taxon>Cellvibrionaceae</taxon>
        <taxon>Marinagarivorans</taxon>
    </lineage>
</organism>
<evidence type="ECO:0000256" key="9">
    <source>
        <dbReference type="ARBA" id="ARBA00022842"/>
    </source>
</evidence>
<keyword evidence="12 18" id="KW-0511">Multifunctional enzyme</keyword>
<comment type="catalytic activity">
    <reaction evidence="15 18">
        <text>alpha-D-glucosamine 1-phosphate + acetyl-CoA = N-acetyl-alpha-D-glucosamine 1-phosphate + CoA + H(+)</text>
        <dbReference type="Rhea" id="RHEA:13725"/>
        <dbReference type="ChEBI" id="CHEBI:15378"/>
        <dbReference type="ChEBI" id="CHEBI:57287"/>
        <dbReference type="ChEBI" id="CHEBI:57288"/>
        <dbReference type="ChEBI" id="CHEBI:57776"/>
        <dbReference type="ChEBI" id="CHEBI:58516"/>
        <dbReference type="EC" id="2.3.1.157"/>
    </reaction>
</comment>
<dbReference type="Proteomes" id="UP001320119">
    <property type="component" value="Chromosome"/>
</dbReference>
<dbReference type="InterPro" id="IPR056729">
    <property type="entry name" value="GMPPB_C"/>
</dbReference>
<feature type="binding site" evidence="18">
    <location>
        <position position="373"/>
    </location>
    <ligand>
        <name>UDP-N-acetyl-alpha-D-glucosamine</name>
        <dbReference type="ChEBI" id="CHEBI:57705"/>
    </ligand>
</feature>
<keyword evidence="8 18" id="KW-0677">Repeat</keyword>
<feature type="binding site" evidence="18">
    <location>
        <position position="21"/>
    </location>
    <ligand>
        <name>UDP-N-acetyl-alpha-D-glucosamine</name>
        <dbReference type="ChEBI" id="CHEBI:57705"/>
    </ligand>
</feature>
<dbReference type="GO" id="GO:0016020">
    <property type="term" value="C:membrane"/>
    <property type="evidence" value="ECO:0007669"/>
    <property type="project" value="GOC"/>
</dbReference>
<proteinExistence type="inferred from homology"/>
<feature type="binding site" evidence="18">
    <location>
        <position position="165"/>
    </location>
    <ligand>
        <name>UDP-N-acetyl-alpha-D-glucosamine</name>
        <dbReference type="ChEBI" id="CHEBI:57705"/>
    </ligand>
</feature>
<comment type="similarity">
    <text evidence="3 18">In the N-terminal section; belongs to the N-acetylglucosamine-1-phosphate uridyltransferase family.</text>
</comment>
<evidence type="ECO:0000256" key="17">
    <source>
        <dbReference type="ARBA" id="ARBA00049628"/>
    </source>
</evidence>
<dbReference type="GO" id="GO:0005737">
    <property type="term" value="C:cytoplasm"/>
    <property type="evidence" value="ECO:0007669"/>
    <property type="project" value="UniProtKB-SubCell"/>
</dbReference>
<evidence type="ECO:0000259" key="19">
    <source>
        <dbReference type="Pfam" id="PF12804"/>
    </source>
</evidence>
<evidence type="ECO:0000259" key="20">
    <source>
        <dbReference type="Pfam" id="PF25087"/>
    </source>
</evidence>
<feature type="binding site" evidence="18">
    <location>
        <position position="401"/>
    </location>
    <ligand>
        <name>acetyl-CoA</name>
        <dbReference type="ChEBI" id="CHEBI:57288"/>
    </ligand>
</feature>
<dbReference type="GO" id="GO:0071555">
    <property type="term" value="P:cell wall organization"/>
    <property type="evidence" value="ECO:0007669"/>
    <property type="project" value="UniProtKB-KW"/>
</dbReference>
<feature type="binding site" evidence="18">
    <location>
        <position position="362"/>
    </location>
    <ligand>
        <name>UDP-N-acetyl-alpha-D-glucosamine</name>
        <dbReference type="ChEBI" id="CHEBI:57705"/>
    </ligand>
</feature>
<dbReference type="InterPro" id="IPR001451">
    <property type="entry name" value="Hexapep"/>
</dbReference>
<dbReference type="PANTHER" id="PTHR43584:SF3">
    <property type="entry name" value="BIFUNCTIONAL PROTEIN GLMU"/>
    <property type="match status" value="1"/>
</dbReference>
<keyword evidence="14 18" id="KW-0961">Cell wall biogenesis/degradation</keyword>
<dbReference type="GO" id="GO:0000902">
    <property type="term" value="P:cell morphogenesis"/>
    <property type="evidence" value="ECO:0007669"/>
    <property type="project" value="UniProtKB-UniRule"/>
</dbReference>
<evidence type="ECO:0000313" key="21">
    <source>
        <dbReference type="EMBL" id="BCD99905.1"/>
    </source>
</evidence>
<dbReference type="InterPro" id="IPR038009">
    <property type="entry name" value="GlmU_C_LbH"/>
</dbReference>
<dbReference type="InterPro" id="IPR018357">
    <property type="entry name" value="Hexapep_transf_CS"/>
</dbReference>
<keyword evidence="7 18" id="KW-0479">Metal-binding</keyword>
<feature type="binding site" evidence="18">
    <location>
        <position position="329"/>
    </location>
    <ligand>
        <name>UDP-N-acetyl-alpha-D-glucosamine</name>
        <dbReference type="ChEBI" id="CHEBI:57705"/>
    </ligand>
</feature>
<dbReference type="Pfam" id="PF12804">
    <property type="entry name" value="NTP_transf_3"/>
    <property type="match status" value="1"/>
</dbReference>
<evidence type="ECO:0000256" key="8">
    <source>
        <dbReference type="ARBA" id="ARBA00022737"/>
    </source>
</evidence>
<dbReference type="InterPro" id="IPR025877">
    <property type="entry name" value="MobA-like_NTP_Trfase"/>
</dbReference>
<comment type="pathway">
    <text evidence="18">Bacterial outer membrane biogenesis; LPS lipid A biosynthesis.</text>
</comment>
<feature type="binding site" evidence="18">
    <location>
        <position position="136"/>
    </location>
    <ligand>
        <name>UDP-N-acetyl-alpha-D-glucosamine</name>
        <dbReference type="ChEBI" id="CHEBI:57705"/>
    </ligand>
</feature>
<feature type="binding site" evidence="18">
    <location>
        <position position="223"/>
    </location>
    <ligand>
        <name>Mg(2+)</name>
        <dbReference type="ChEBI" id="CHEBI:18420"/>
    </ligand>
</feature>
<gene>
    <name evidence="18" type="primary">glmU</name>
    <name evidence="21" type="ORF">MARGE09_P4107</name>
</gene>
<dbReference type="HAMAP" id="MF_01631">
    <property type="entry name" value="GlmU"/>
    <property type="match status" value="1"/>
</dbReference>
<feature type="binding site" evidence="18">
    <location>
        <position position="223"/>
    </location>
    <ligand>
        <name>UDP-N-acetyl-alpha-D-glucosamine</name>
        <dbReference type="ChEBI" id="CHEBI:57705"/>
    </ligand>
</feature>
<evidence type="ECO:0000256" key="1">
    <source>
        <dbReference type="ARBA" id="ARBA00004496"/>
    </source>
</evidence>
<evidence type="ECO:0000256" key="7">
    <source>
        <dbReference type="ARBA" id="ARBA00022723"/>
    </source>
</evidence>
<dbReference type="InterPro" id="IPR011004">
    <property type="entry name" value="Trimer_LpxA-like_sf"/>
</dbReference>
<dbReference type="Gene3D" id="2.160.10.10">
    <property type="entry name" value="Hexapeptide repeat proteins"/>
    <property type="match status" value="1"/>
</dbReference>
<feature type="binding site" evidence="18">
    <location>
        <position position="436"/>
    </location>
    <ligand>
        <name>acetyl-CoA</name>
        <dbReference type="ChEBI" id="CHEBI:57288"/>
    </ligand>
</feature>